<keyword evidence="1" id="KW-0645">Protease</keyword>
<reference evidence="3" key="2">
    <citation type="submission" date="2021-01" db="UniProtKB">
        <authorList>
            <consortium name="EnsemblMetazoa"/>
        </authorList>
    </citation>
    <scope>IDENTIFICATION</scope>
</reference>
<evidence type="ECO:0000313" key="4">
    <source>
        <dbReference type="Proteomes" id="UP000007110"/>
    </source>
</evidence>
<comment type="function">
    <text evidence="1">Peroxisomal protease that mediates both the removal of the leader peptide from proteins containing a PTS2 target sequence and processes several PTS1-containing proteins. Catalyzes the processing of PTS1-proteins involved in the peroxisomal beta-oxidation of fatty acids.</text>
</comment>
<evidence type="ECO:0000256" key="2">
    <source>
        <dbReference type="SAM" id="MobiDB-lite"/>
    </source>
</evidence>
<sequence>MEPMEKEDYPICLVACKSRNQPLTPEKGYQSALTSTSQSDSLKTTGSLQDFSSQVGSSGVIVDYQKGLVITTALPFAEFIPSEQGGRNDHQSNNSEGGLDNCVNHYSGNELKESSVSVILQSPKINEMEKAKQSFLSTRQSTANRHRPSANRVFSALPHPSKLTTSSIKDNATESFEVHDARVVLLWRCASLDDEMKSLMPSADRWELDYGEKKGEIGSSSHLMDGKDVLEDGDEEGRKDNGQRNLLSWFALLQVDGGLHVSSGQQLKIVPSTSLRLAQPVTACGTPFATLSPSIFYNSLSKGIITKHSGQDLVMTDARCMPGTEGGGLFVTDKKHRYLAAMIISPLCWKSNEWIGLTLACSMTAILDSLQGLTSIDLSMIRSTYHGYGSHSSHEMCLQNPEVDLKRFQSVVLLRVGTVWGSGVIVNEKEGLILTCRHLVKGASYNQVSVKVSSGSWMKASVLHTNPVTSPIDLAILKVEGHQDNASLVSIGMDTDYQEGSRVYAVGFPLFDPSQSSTPSVTSGVVSKVIRINQKPIMTQSTCAINAGASGGALLCAETANLVGIIASNSRDSESGASFPHVNFSIPVECFRHAIKQYIITKDPSWFKDLELINEKVEAVWALEENGTYIRRLPSKL</sequence>
<dbReference type="Gene3D" id="2.40.10.10">
    <property type="entry name" value="Trypsin-like serine proteases"/>
    <property type="match status" value="4"/>
</dbReference>
<keyword evidence="4" id="KW-1185">Reference proteome</keyword>
<feature type="compositionally biased region" description="Basic and acidic residues" evidence="2">
    <location>
        <begin position="224"/>
        <end position="239"/>
    </location>
</feature>
<dbReference type="AlphaFoldDB" id="A0A7M7GFM5"/>
<organism evidence="3 4">
    <name type="scientific">Strongylocentrotus purpuratus</name>
    <name type="common">Purple sea urchin</name>
    <dbReference type="NCBI Taxonomy" id="7668"/>
    <lineage>
        <taxon>Eukaryota</taxon>
        <taxon>Metazoa</taxon>
        <taxon>Echinodermata</taxon>
        <taxon>Eleutherozoa</taxon>
        <taxon>Echinozoa</taxon>
        <taxon>Echinoidea</taxon>
        <taxon>Euechinoidea</taxon>
        <taxon>Echinacea</taxon>
        <taxon>Camarodonta</taxon>
        <taxon>Echinidea</taxon>
        <taxon>Strongylocentrotidae</taxon>
        <taxon>Strongylocentrotus</taxon>
    </lineage>
</organism>
<dbReference type="FunCoup" id="A0A7M7GFM5">
    <property type="interactions" value="480"/>
</dbReference>
<feature type="region of interest" description="Disordered" evidence="2">
    <location>
        <begin position="24"/>
        <end position="48"/>
    </location>
</feature>
<dbReference type="OMA" id="CWKSTEW"/>
<dbReference type="PANTHER" id="PTHR21004">
    <property type="entry name" value="SERINE PROTEASE-RELATED"/>
    <property type="match status" value="1"/>
</dbReference>
<reference evidence="4" key="1">
    <citation type="submission" date="2015-02" db="EMBL/GenBank/DDBJ databases">
        <title>Genome sequencing for Strongylocentrotus purpuratus.</title>
        <authorList>
            <person name="Murali S."/>
            <person name="Liu Y."/>
            <person name="Vee V."/>
            <person name="English A."/>
            <person name="Wang M."/>
            <person name="Skinner E."/>
            <person name="Han Y."/>
            <person name="Muzny D.M."/>
            <person name="Worley K.C."/>
            <person name="Gibbs R.A."/>
        </authorList>
    </citation>
    <scope>NUCLEOTIDE SEQUENCE</scope>
</reference>
<comment type="PTM">
    <text evidence="1">The full-lengh TYSND1 is the active the proteolytic processing of PTS1- and PTS2-proteins and in self-cleavage, and intermolecular self-cleavage of TYSND1 down-regulates its protease activity.</text>
</comment>
<comment type="subcellular location">
    <subcellularLocation>
        <location evidence="1">Peroxisome</location>
    </subcellularLocation>
</comment>
<feature type="region of interest" description="Disordered" evidence="2">
    <location>
        <begin position="82"/>
        <end position="101"/>
    </location>
</feature>
<dbReference type="EnsemblMetazoa" id="XM_003725827">
    <property type="protein sequence ID" value="XP_003725875"/>
    <property type="gene ID" value="LOC100888502"/>
</dbReference>
<feature type="region of interest" description="Disordered" evidence="2">
    <location>
        <begin position="217"/>
        <end position="239"/>
    </location>
</feature>
<dbReference type="GO" id="GO:0004252">
    <property type="term" value="F:serine-type endopeptidase activity"/>
    <property type="evidence" value="ECO:0000318"/>
    <property type="project" value="GO_Central"/>
</dbReference>
<dbReference type="CTD" id="219743"/>
<dbReference type="InterPro" id="IPR009003">
    <property type="entry name" value="Peptidase_S1_PA"/>
</dbReference>
<protein>
    <recommendedName>
        <fullName evidence="1">Peroxisomal leader peptide-processing protease</fullName>
        <ecNumber evidence="1">3.4.21.-</ecNumber>
    </recommendedName>
</protein>
<dbReference type="RefSeq" id="XP_003725875.2">
    <property type="nucleotide sequence ID" value="XM_003725827.3"/>
</dbReference>
<dbReference type="GeneID" id="100888502"/>
<dbReference type="GO" id="GO:0005777">
    <property type="term" value="C:peroxisome"/>
    <property type="evidence" value="ECO:0000318"/>
    <property type="project" value="GO_Central"/>
</dbReference>
<dbReference type="GO" id="GO:0016485">
    <property type="term" value="P:protein processing"/>
    <property type="evidence" value="ECO:0000318"/>
    <property type="project" value="GO_Central"/>
</dbReference>
<dbReference type="Pfam" id="PF13365">
    <property type="entry name" value="Trypsin_2"/>
    <property type="match status" value="1"/>
</dbReference>
<evidence type="ECO:0000313" key="3">
    <source>
        <dbReference type="EnsemblMetazoa" id="XP_003725875"/>
    </source>
</evidence>
<proteinExistence type="inferred from homology"/>
<dbReference type="InterPro" id="IPR043504">
    <property type="entry name" value="Peptidase_S1_PA_chymotrypsin"/>
</dbReference>
<keyword evidence="1" id="KW-0720">Serine protease</keyword>
<evidence type="ECO:0000256" key="1">
    <source>
        <dbReference type="PIRNR" id="PIRNR037989"/>
    </source>
</evidence>
<dbReference type="InterPro" id="IPR039245">
    <property type="entry name" value="TYSND1/DEG15"/>
</dbReference>
<name>A0A7M7GFM5_STRPU</name>
<comment type="similarity">
    <text evidence="1">Belongs to the peptidase S1B family.</text>
</comment>
<dbReference type="EC" id="3.4.21.-" evidence="1"/>
<dbReference type="SUPFAM" id="SSF50494">
    <property type="entry name" value="Trypsin-like serine proteases"/>
    <property type="match status" value="2"/>
</dbReference>
<keyword evidence="1" id="KW-0378">Hydrolase</keyword>
<feature type="compositionally biased region" description="Polar residues" evidence="2">
    <location>
        <begin position="31"/>
        <end position="48"/>
    </location>
</feature>
<dbReference type="InParanoid" id="A0A7M7GFM5"/>
<dbReference type="PANTHER" id="PTHR21004:SF0">
    <property type="entry name" value="PEROXISOMAL LEADER PEPTIDE-PROCESSING PROTEASE"/>
    <property type="match status" value="1"/>
</dbReference>
<dbReference type="GO" id="GO:0031998">
    <property type="term" value="P:regulation of fatty acid beta-oxidation"/>
    <property type="evidence" value="ECO:0000318"/>
    <property type="project" value="GO_Central"/>
</dbReference>
<dbReference type="OrthoDB" id="17845at2759"/>
<dbReference type="KEGG" id="spu:100888502"/>
<accession>A0A7M7GFM5</accession>
<dbReference type="Proteomes" id="UP000007110">
    <property type="component" value="Unassembled WGS sequence"/>
</dbReference>
<keyword evidence="1" id="KW-0576">Peroxisome</keyword>